<dbReference type="EMBL" id="CP009770">
    <property type="protein sequence ID" value="AJQ45672.1"/>
    <property type="molecule type" value="Genomic_DNA"/>
</dbReference>
<reference evidence="7 8" key="1">
    <citation type="journal article" date="2015" name="Genome Announc.">
        <title>Genome Sequence of Ureaplasma diversum Strain ATCC 49782.</title>
        <authorList>
            <person name="Marques L.M."/>
            <person name="Guimaraes A.M."/>
            <person name="Martins H.B."/>
            <person name="Rezende I.S."/>
            <person name="Barbosa M.S."/>
            <person name="Campos G.B."/>
            <person name="do Nascimento N.C."/>
            <person name="Dos Santos A.P."/>
            <person name="Amorim A.T."/>
            <person name="Santos V.M."/>
            <person name="Messick J.B."/>
            <person name="Timenetsky J."/>
        </authorList>
    </citation>
    <scope>NUCLEOTIDE SEQUENCE [LARGE SCALE GENOMIC DNA]</scope>
    <source>
        <strain evidence="7 8">ATCC 49782</strain>
    </source>
</reference>
<evidence type="ECO:0000256" key="1">
    <source>
        <dbReference type="ARBA" id="ARBA00004167"/>
    </source>
</evidence>
<evidence type="ECO:0000256" key="2">
    <source>
        <dbReference type="ARBA" id="ARBA00006694"/>
    </source>
</evidence>
<gene>
    <name evidence="7" type="ORF">JM47_01615</name>
</gene>
<dbReference type="HOGENOM" id="CLU_180108_1_0_14"/>
<dbReference type="GO" id="GO:0016020">
    <property type="term" value="C:membrane"/>
    <property type="evidence" value="ECO:0007669"/>
    <property type="project" value="UniProtKB-SubCell"/>
</dbReference>
<keyword evidence="4 6" id="KW-1133">Transmembrane helix</keyword>
<accession>A0A0C5RMK6</accession>
<name>A0A0C5RMK6_9BACT</name>
<dbReference type="KEGG" id="ude:JM47_01615"/>
<dbReference type="STRING" id="42094.JM47_01615"/>
<evidence type="ECO:0000256" key="3">
    <source>
        <dbReference type="ARBA" id="ARBA00022692"/>
    </source>
</evidence>
<comment type="similarity">
    <text evidence="2">Belongs to the UPF0154 family.</text>
</comment>
<evidence type="ECO:0008006" key="9">
    <source>
        <dbReference type="Google" id="ProtNLM"/>
    </source>
</evidence>
<proteinExistence type="inferred from homology"/>
<organism evidence="7 8">
    <name type="scientific">Ureaplasma diversum</name>
    <dbReference type="NCBI Taxonomy" id="42094"/>
    <lineage>
        <taxon>Bacteria</taxon>
        <taxon>Bacillati</taxon>
        <taxon>Mycoplasmatota</taxon>
        <taxon>Mycoplasmoidales</taxon>
        <taxon>Mycoplasmoidaceae</taxon>
        <taxon>Ureaplasma</taxon>
    </lineage>
</organism>
<dbReference type="Proteomes" id="UP000032261">
    <property type="component" value="Chromosome"/>
</dbReference>
<dbReference type="InterPro" id="IPR005359">
    <property type="entry name" value="UPF0154"/>
</dbReference>
<dbReference type="PATRIC" id="fig|42094.4.peg.315"/>
<evidence type="ECO:0000256" key="6">
    <source>
        <dbReference type="SAM" id="Phobius"/>
    </source>
</evidence>
<evidence type="ECO:0000256" key="4">
    <source>
        <dbReference type="ARBA" id="ARBA00022989"/>
    </source>
</evidence>
<dbReference type="Pfam" id="PF03672">
    <property type="entry name" value="UPF0154"/>
    <property type="match status" value="1"/>
</dbReference>
<comment type="subcellular location">
    <subcellularLocation>
        <location evidence="1">Membrane</location>
        <topology evidence="1">Single-pass membrane protein</topology>
    </subcellularLocation>
</comment>
<sequence>MTVGLSVGIVLFLIAGLIIGFLIAIKIYKRNLQKNPPITKDMIRDLYAQTGRKLPERRINEIYNNAIKPAKDK</sequence>
<dbReference type="AlphaFoldDB" id="A0A0C5RMK6"/>
<feature type="transmembrane region" description="Helical" evidence="6">
    <location>
        <begin position="6"/>
        <end position="25"/>
    </location>
</feature>
<protein>
    <recommendedName>
        <fullName evidence="9">YneF family protein</fullName>
    </recommendedName>
</protein>
<keyword evidence="5 6" id="KW-0472">Membrane</keyword>
<evidence type="ECO:0000313" key="8">
    <source>
        <dbReference type="Proteomes" id="UP000032261"/>
    </source>
</evidence>
<keyword evidence="3 6" id="KW-0812">Transmembrane</keyword>
<evidence type="ECO:0000256" key="5">
    <source>
        <dbReference type="ARBA" id="ARBA00023136"/>
    </source>
</evidence>
<evidence type="ECO:0000313" key="7">
    <source>
        <dbReference type="EMBL" id="AJQ45672.1"/>
    </source>
</evidence>